<dbReference type="GO" id="GO:0000271">
    <property type="term" value="P:polysaccharide biosynthetic process"/>
    <property type="evidence" value="ECO:0007669"/>
    <property type="project" value="TreeGrafter"/>
</dbReference>
<evidence type="ECO:0000256" key="1">
    <source>
        <dbReference type="ARBA" id="ARBA00022898"/>
    </source>
</evidence>
<protein>
    <recommendedName>
        <fullName evidence="8">Erythromycin biosynthesis sensory transduction protein eryC1</fullName>
    </recommendedName>
</protein>
<evidence type="ECO:0000256" key="3">
    <source>
        <dbReference type="PIRSR" id="PIRSR000390-1"/>
    </source>
</evidence>
<feature type="modified residue" description="N6-(pyridoxal phosphate)lysine" evidence="4">
    <location>
        <position position="194"/>
    </location>
</feature>
<comment type="similarity">
    <text evidence="2 5">Belongs to the DegT/DnrJ/EryC1 family.</text>
</comment>
<name>A0A1F5K8H1_9BACT</name>
<dbReference type="CDD" id="cd00616">
    <property type="entry name" value="AHBA_syn"/>
    <property type="match status" value="1"/>
</dbReference>
<dbReference type="AlphaFoldDB" id="A0A1F5K8H1"/>
<dbReference type="Proteomes" id="UP000176527">
    <property type="component" value="Unassembled WGS sequence"/>
</dbReference>
<dbReference type="GO" id="GO:0030170">
    <property type="term" value="F:pyridoxal phosphate binding"/>
    <property type="evidence" value="ECO:0007669"/>
    <property type="project" value="TreeGrafter"/>
</dbReference>
<dbReference type="InterPro" id="IPR015424">
    <property type="entry name" value="PyrdxlP-dep_Trfase"/>
</dbReference>
<comment type="caution">
    <text evidence="6">The sequence shown here is derived from an EMBL/GenBank/DDBJ whole genome shotgun (WGS) entry which is preliminary data.</text>
</comment>
<dbReference type="PANTHER" id="PTHR30244">
    <property type="entry name" value="TRANSAMINASE"/>
    <property type="match status" value="1"/>
</dbReference>
<dbReference type="EMBL" id="MFDE01000048">
    <property type="protein sequence ID" value="OGE37227.1"/>
    <property type="molecule type" value="Genomic_DNA"/>
</dbReference>
<organism evidence="6 7">
    <name type="scientific">Candidatus Daviesbacteria bacterium RIFCSPHIGHO2_12_FULL_37_11</name>
    <dbReference type="NCBI Taxonomy" id="1797777"/>
    <lineage>
        <taxon>Bacteria</taxon>
        <taxon>Candidatus Daviesiibacteriota</taxon>
    </lineage>
</organism>
<dbReference type="GO" id="GO:0008483">
    <property type="term" value="F:transaminase activity"/>
    <property type="evidence" value="ECO:0007669"/>
    <property type="project" value="TreeGrafter"/>
</dbReference>
<dbReference type="InterPro" id="IPR015421">
    <property type="entry name" value="PyrdxlP-dep_Trfase_major"/>
</dbReference>
<dbReference type="Pfam" id="PF01041">
    <property type="entry name" value="DegT_DnrJ_EryC1"/>
    <property type="match status" value="1"/>
</dbReference>
<dbReference type="InterPro" id="IPR015422">
    <property type="entry name" value="PyrdxlP-dep_Trfase_small"/>
</dbReference>
<keyword evidence="1 4" id="KW-0663">Pyridoxal phosphate</keyword>
<sequence length="381" mass="43084">MKRTKNTIGKEISLFNLKSEYLLIKHQIDKAISKVLLSGSYSLAIEVENFEKELAAFIGIKYCIGVASGTDALTLALKALDLKKGDGVLLPANVYPSAFGVTLSGVKLQLCDVDPNTLNLSVESLEKVCNKTTKAIITVHLYGNPVNMTEVMAFAKKRKLFVIEDCAQSMGAIFSGKKTGSFGILSCFSFYPTKNLGGYGDGGAILTNSKKLYKRVKSLRMYGEIARYKSNEVGHNSRLDEIQAAILRIKLRYVNRWNEKRRKLAFIYREQLKNLPVKLLKEEQEGKSVYHLFVVYVNRRKALTRYLQKRGILTGIHYPISIHLTEAFKYLKYKRGAFPVSERSNRKILSLPMHPNLRENQVIEICKNIEDFYRSSSTVNS</sequence>
<dbReference type="Gene3D" id="3.90.1150.10">
    <property type="entry name" value="Aspartate Aminotransferase, domain 1"/>
    <property type="match status" value="1"/>
</dbReference>
<evidence type="ECO:0000256" key="5">
    <source>
        <dbReference type="RuleBase" id="RU004508"/>
    </source>
</evidence>
<dbReference type="Gene3D" id="3.40.640.10">
    <property type="entry name" value="Type I PLP-dependent aspartate aminotransferase-like (Major domain)"/>
    <property type="match status" value="1"/>
</dbReference>
<feature type="active site" description="Proton acceptor" evidence="3">
    <location>
        <position position="194"/>
    </location>
</feature>
<evidence type="ECO:0000313" key="7">
    <source>
        <dbReference type="Proteomes" id="UP000176527"/>
    </source>
</evidence>
<dbReference type="PANTHER" id="PTHR30244:SF36">
    <property type="entry name" value="3-OXO-GLUCOSE-6-PHOSPHATE:GLUTAMATE AMINOTRANSFERASE"/>
    <property type="match status" value="1"/>
</dbReference>
<dbReference type="SUPFAM" id="SSF53383">
    <property type="entry name" value="PLP-dependent transferases"/>
    <property type="match status" value="1"/>
</dbReference>
<evidence type="ECO:0000256" key="4">
    <source>
        <dbReference type="PIRSR" id="PIRSR000390-2"/>
    </source>
</evidence>
<dbReference type="InterPro" id="IPR000653">
    <property type="entry name" value="DegT/StrS_aminotransferase"/>
</dbReference>
<evidence type="ECO:0008006" key="8">
    <source>
        <dbReference type="Google" id="ProtNLM"/>
    </source>
</evidence>
<dbReference type="PIRSF" id="PIRSF000390">
    <property type="entry name" value="PLP_StrS"/>
    <property type="match status" value="1"/>
</dbReference>
<evidence type="ECO:0000256" key="2">
    <source>
        <dbReference type="ARBA" id="ARBA00037999"/>
    </source>
</evidence>
<accession>A0A1F5K8H1</accession>
<gene>
    <name evidence="6" type="ORF">A3F00_02370</name>
</gene>
<evidence type="ECO:0000313" key="6">
    <source>
        <dbReference type="EMBL" id="OGE37227.1"/>
    </source>
</evidence>
<reference evidence="6 7" key="1">
    <citation type="journal article" date="2016" name="Nat. Commun.">
        <title>Thousands of microbial genomes shed light on interconnected biogeochemical processes in an aquifer system.</title>
        <authorList>
            <person name="Anantharaman K."/>
            <person name="Brown C.T."/>
            <person name="Hug L.A."/>
            <person name="Sharon I."/>
            <person name="Castelle C.J."/>
            <person name="Probst A.J."/>
            <person name="Thomas B.C."/>
            <person name="Singh A."/>
            <person name="Wilkins M.J."/>
            <person name="Karaoz U."/>
            <person name="Brodie E.L."/>
            <person name="Williams K.H."/>
            <person name="Hubbard S.S."/>
            <person name="Banfield J.F."/>
        </authorList>
    </citation>
    <scope>NUCLEOTIDE SEQUENCE [LARGE SCALE GENOMIC DNA]</scope>
</reference>
<proteinExistence type="inferred from homology"/>